<reference evidence="1 2" key="1">
    <citation type="submission" date="2019-05" db="EMBL/GenBank/DDBJ databases">
        <title>Mikania micrantha, genome provides insights into the molecular mechanism of rapid growth.</title>
        <authorList>
            <person name="Liu B."/>
        </authorList>
    </citation>
    <scope>NUCLEOTIDE SEQUENCE [LARGE SCALE GENOMIC DNA]</scope>
    <source>
        <strain evidence="1">NLD-2019</strain>
        <tissue evidence="1">Leaf</tissue>
    </source>
</reference>
<organism evidence="1 2">
    <name type="scientific">Mikania micrantha</name>
    <name type="common">bitter vine</name>
    <dbReference type="NCBI Taxonomy" id="192012"/>
    <lineage>
        <taxon>Eukaryota</taxon>
        <taxon>Viridiplantae</taxon>
        <taxon>Streptophyta</taxon>
        <taxon>Embryophyta</taxon>
        <taxon>Tracheophyta</taxon>
        <taxon>Spermatophyta</taxon>
        <taxon>Magnoliopsida</taxon>
        <taxon>eudicotyledons</taxon>
        <taxon>Gunneridae</taxon>
        <taxon>Pentapetalae</taxon>
        <taxon>asterids</taxon>
        <taxon>campanulids</taxon>
        <taxon>Asterales</taxon>
        <taxon>Asteraceae</taxon>
        <taxon>Asteroideae</taxon>
        <taxon>Heliantheae alliance</taxon>
        <taxon>Eupatorieae</taxon>
        <taxon>Mikania</taxon>
    </lineage>
</organism>
<evidence type="ECO:0000313" key="2">
    <source>
        <dbReference type="Proteomes" id="UP000326396"/>
    </source>
</evidence>
<sequence length="137" mass="15392">MCCLSSRHRQDGRTHIRACGDSGDLAYGQFVHRSIIVSSGVIVLVSSVDVRLRLRSGNGELESANRELRCVLCSRKEIDDDLGKIDDEDEGMFEQFTPGCIVLGVYIQAYLNEICFPWQTDEEGKKMEEEDEDSLVS</sequence>
<comment type="caution">
    <text evidence="1">The sequence shown here is derived from an EMBL/GenBank/DDBJ whole genome shotgun (WGS) entry which is preliminary data.</text>
</comment>
<dbReference type="Proteomes" id="UP000326396">
    <property type="component" value="Linkage Group LG4"/>
</dbReference>
<proteinExistence type="predicted"/>
<name>A0A5N6N0H1_9ASTR</name>
<dbReference type="EMBL" id="SZYD01000014">
    <property type="protein sequence ID" value="KAD4179787.1"/>
    <property type="molecule type" value="Genomic_DNA"/>
</dbReference>
<protein>
    <submittedName>
        <fullName evidence="1">Uncharacterized protein</fullName>
    </submittedName>
</protein>
<gene>
    <name evidence="1" type="ORF">E3N88_28378</name>
</gene>
<keyword evidence="2" id="KW-1185">Reference proteome</keyword>
<evidence type="ECO:0000313" key="1">
    <source>
        <dbReference type="EMBL" id="KAD4179787.1"/>
    </source>
</evidence>
<accession>A0A5N6N0H1</accession>
<dbReference type="AlphaFoldDB" id="A0A5N6N0H1"/>